<dbReference type="EMBL" id="RAQO01000002">
    <property type="protein sequence ID" value="RKF21572.1"/>
    <property type="molecule type" value="Genomic_DNA"/>
</dbReference>
<evidence type="ECO:0000313" key="2">
    <source>
        <dbReference type="Proteomes" id="UP000286482"/>
    </source>
</evidence>
<dbReference type="RefSeq" id="WP_120353375.1">
    <property type="nucleotide sequence ID" value="NZ_RAQO01000002.1"/>
</dbReference>
<proteinExistence type="predicted"/>
<dbReference type="GO" id="GO:0031556">
    <property type="term" value="P:transcriptional attenuation by ribosome"/>
    <property type="evidence" value="ECO:0007669"/>
    <property type="project" value="InterPro"/>
</dbReference>
<comment type="caution">
    <text evidence="1">The sequence shown here is derived from an EMBL/GenBank/DDBJ whole genome shotgun (WGS) entry which is preliminary data.</text>
</comment>
<protein>
    <submittedName>
        <fullName evidence="1">Tryptophanase leader peptide</fullName>
    </submittedName>
</protein>
<sequence>MTPLNLSLTWYNLDTNIAYFFPSK</sequence>
<reference evidence="1 2" key="1">
    <citation type="submission" date="2018-09" db="EMBL/GenBank/DDBJ databases">
        <authorList>
            <person name="Wang Z."/>
        </authorList>
    </citation>
    <scope>NUCLEOTIDE SEQUENCE [LARGE SCALE GENOMIC DNA]</scope>
    <source>
        <strain evidence="1 2">ALS 81</strain>
    </source>
</reference>
<accession>A0A420ELI0</accession>
<organism evidence="1 2">
    <name type="scientific">Alginatibacterium sediminis</name>
    <dbReference type="NCBI Taxonomy" id="2164068"/>
    <lineage>
        <taxon>Bacteria</taxon>
        <taxon>Pseudomonadati</taxon>
        <taxon>Pseudomonadota</taxon>
        <taxon>Gammaproteobacteria</taxon>
        <taxon>Alteromonadales</taxon>
        <taxon>Alteromonadaceae</taxon>
        <taxon>Alginatibacterium</taxon>
    </lineage>
</organism>
<dbReference type="NCBIfam" id="TIGR02616">
    <property type="entry name" value="tnaC_leader"/>
    <property type="match status" value="1"/>
</dbReference>
<name>A0A420ELI0_9ALTE</name>
<gene>
    <name evidence="1" type="primary">tnaC</name>
    <name evidence="1" type="ORF">DBZ36_02180</name>
</gene>
<dbReference type="InterPro" id="IPR012620">
    <property type="entry name" value="Trp_operon_leader_peptide"/>
</dbReference>
<dbReference type="AlphaFoldDB" id="A0A420ELI0"/>
<evidence type="ECO:0000313" key="1">
    <source>
        <dbReference type="EMBL" id="RKF21572.1"/>
    </source>
</evidence>
<dbReference type="Proteomes" id="UP000286482">
    <property type="component" value="Unassembled WGS sequence"/>
</dbReference>
<keyword evidence="2" id="KW-1185">Reference proteome</keyword>